<dbReference type="CDD" id="cd00922">
    <property type="entry name" value="Cyt_c_Oxidase_IV"/>
    <property type="match status" value="1"/>
</dbReference>
<keyword evidence="9" id="KW-0496">Mitochondrion</keyword>
<dbReference type="GO" id="GO:0045277">
    <property type="term" value="C:respiratory chain complex IV"/>
    <property type="evidence" value="ECO:0007669"/>
    <property type="project" value="EnsemblFungi"/>
</dbReference>
<evidence type="ECO:0000256" key="6">
    <source>
        <dbReference type="ARBA" id="ARBA00022946"/>
    </source>
</evidence>
<keyword evidence="8" id="KW-0560">Oxidoreductase</keyword>
<evidence type="ECO:0000313" key="14">
    <source>
        <dbReference type="Proteomes" id="UP000095023"/>
    </source>
</evidence>
<evidence type="ECO:0000256" key="4">
    <source>
        <dbReference type="ARBA" id="ARBA00022692"/>
    </source>
</evidence>
<dbReference type="GO" id="GO:0005743">
    <property type="term" value="C:mitochondrial inner membrane"/>
    <property type="evidence" value="ECO:0007669"/>
    <property type="project" value="UniProtKB-SubCell"/>
</dbReference>
<keyword evidence="4 12" id="KW-0812">Transmembrane</keyword>
<evidence type="ECO:0000256" key="8">
    <source>
        <dbReference type="ARBA" id="ARBA00023002"/>
    </source>
</evidence>
<feature type="region of interest" description="Disordered" evidence="11">
    <location>
        <begin position="149"/>
        <end position="173"/>
    </location>
</feature>
<comment type="similarity">
    <text evidence="3">Belongs to the cytochrome c oxidase IV family.</text>
</comment>
<keyword evidence="5" id="KW-0999">Mitochondrion inner membrane</keyword>
<dbReference type="InterPro" id="IPR004203">
    <property type="entry name" value="Cyt_c_oxidase_su4_fam"/>
</dbReference>
<comment type="pathway">
    <text evidence="2">Energy metabolism; oxidative phosphorylation.</text>
</comment>
<keyword evidence="6" id="KW-0809">Transit peptide</keyword>
<name>A0A1E4TEJ8_9ASCO</name>
<dbReference type="GO" id="GO:0016491">
    <property type="term" value="F:oxidoreductase activity"/>
    <property type="evidence" value="ECO:0007669"/>
    <property type="project" value="UniProtKB-KW"/>
</dbReference>
<evidence type="ECO:0000256" key="11">
    <source>
        <dbReference type="SAM" id="MobiDB-lite"/>
    </source>
</evidence>
<dbReference type="Pfam" id="PF02936">
    <property type="entry name" value="COX4"/>
    <property type="match status" value="1"/>
</dbReference>
<dbReference type="GO" id="GO:0006123">
    <property type="term" value="P:mitochondrial electron transport, cytochrome c to oxygen"/>
    <property type="evidence" value="ECO:0007669"/>
    <property type="project" value="InterPro"/>
</dbReference>
<dbReference type="FunFam" id="1.10.442.10:FF:000002">
    <property type="entry name" value="Cytochrome c oxidase subunit V"/>
    <property type="match status" value="1"/>
</dbReference>
<evidence type="ECO:0000256" key="2">
    <source>
        <dbReference type="ARBA" id="ARBA00004673"/>
    </source>
</evidence>
<dbReference type="GO" id="GO:0004129">
    <property type="term" value="F:cytochrome-c oxidase activity"/>
    <property type="evidence" value="ECO:0007669"/>
    <property type="project" value="EnsemblFungi"/>
</dbReference>
<evidence type="ECO:0000256" key="1">
    <source>
        <dbReference type="ARBA" id="ARBA00004434"/>
    </source>
</evidence>
<organism evidence="13 14">
    <name type="scientific">Tortispora caseinolytica NRRL Y-17796</name>
    <dbReference type="NCBI Taxonomy" id="767744"/>
    <lineage>
        <taxon>Eukaryota</taxon>
        <taxon>Fungi</taxon>
        <taxon>Dikarya</taxon>
        <taxon>Ascomycota</taxon>
        <taxon>Saccharomycotina</taxon>
        <taxon>Trigonopsidomycetes</taxon>
        <taxon>Trigonopsidales</taxon>
        <taxon>Trigonopsidaceae</taxon>
        <taxon>Tortispora</taxon>
    </lineage>
</organism>
<proteinExistence type="inferred from homology"/>
<dbReference type="OrthoDB" id="186013at2759"/>
<evidence type="ECO:0000256" key="5">
    <source>
        <dbReference type="ARBA" id="ARBA00022792"/>
    </source>
</evidence>
<comment type="subcellular location">
    <subcellularLocation>
        <location evidence="1">Mitochondrion inner membrane</location>
        <topology evidence="1">Single-pass membrane protein</topology>
    </subcellularLocation>
</comment>
<keyword evidence="10 12" id="KW-0472">Membrane</keyword>
<dbReference type="Proteomes" id="UP000095023">
    <property type="component" value="Unassembled WGS sequence"/>
</dbReference>
<accession>A0A1E4TEJ8</accession>
<evidence type="ECO:0000256" key="7">
    <source>
        <dbReference type="ARBA" id="ARBA00022989"/>
    </source>
</evidence>
<dbReference type="SUPFAM" id="SSF81406">
    <property type="entry name" value="Mitochondrial cytochrome c oxidase subunit IV"/>
    <property type="match status" value="1"/>
</dbReference>
<gene>
    <name evidence="13" type="ORF">CANCADRAFT_102820</name>
</gene>
<sequence length="173" mass="19620">MLRTPLLSASKQLRIRNIQNSVRCLATAVAQHPVSAPTLADLESRWEVMSRDEQQDVITQLEERMKLPWTELTTAEKRAAWYIAYGPWGPRRPVHQPGDGLKIGLGIISGLVASIGLFYTIRFFLLADKPFTMSREWQEKTNEIYKQQRSEPFSGINAIQSPSRGPLPGEEDE</sequence>
<feature type="compositionally biased region" description="Polar residues" evidence="11">
    <location>
        <begin position="150"/>
        <end position="163"/>
    </location>
</feature>
<reference evidence="14" key="1">
    <citation type="submission" date="2016-02" db="EMBL/GenBank/DDBJ databases">
        <title>Comparative genomics of biotechnologically important yeasts.</title>
        <authorList>
            <consortium name="DOE Joint Genome Institute"/>
            <person name="Riley R."/>
            <person name="Haridas S."/>
            <person name="Wolfe K.H."/>
            <person name="Lopes M.R."/>
            <person name="Hittinger C.T."/>
            <person name="Goker M."/>
            <person name="Salamov A."/>
            <person name="Wisecaver J."/>
            <person name="Long T.M."/>
            <person name="Aerts A.L."/>
            <person name="Barry K."/>
            <person name="Choi C."/>
            <person name="Clum A."/>
            <person name="Coughlan A.Y."/>
            <person name="Deshpande S."/>
            <person name="Douglass A.P."/>
            <person name="Hanson S.J."/>
            <person name="Klenk H.-P."/>
            <person name="Labutti K."/>
            <person name="Lapidus A."/>
            <person name="Lindquist E."/>
            <person name="Lipzen A."/>
            <person name="Meier-Kolthoff J.P."/>
            <person name="Ohm R.A."/>
            <person name="Otillar R.P."/>
            <person name="Pangilinan J."/>
            <person name="Peng Y."/>
            <person name="Rokas A."/>
            <person name="Rosa C.A."/>
            <person name="Scheuner C."/>
            <person name="Sibirny A.A."/>
            <person name="Slot J.C."/>
            <person name="Stielow J.B."/>
            <person name="Sun H."/>
            <person name="Kurtzman C.P."/>
            <person name="Blackwell M."/>
            <person name="Jeffries T.W."/>
            <person name="Grigoriev I.V."/>
        </authorList>
    </citation>
    <scope>NUCLEOTIDE SEQUENCE [LARGE SCALE GENOMIC DNA]</scope>
    <source>
        <strain evidence="14">NRRL Y-17796</strain>
    </source>
</reference>
<evidence type="ECO:0000256" key="12">
    <source>
        <dbReference type="SAM" id="Phobius"/>
    </source>
</evidence>
<evidence type="ECO:0000256" key="10">
    <source>
        <dbReference type="ARBA" id="ARBA00023136"/>
    </source>
</evidence>
<dbReference type="PANTHER" id="PTHR10707">
    <property type="entry name" value="CYTOCHROME C OXIDASE SUBUNIT IV"/>
    <property type="match status" value="1"/>
</dbReference>
<keyword evidence="14" id="KW-1185">Reference proteome</keyword>
<dbReference type="AlphaFoldDB" id="A0A1E4TEJ8"/>
<dbReference type="EMBL" id="KV453842">
    <property type="protein sequence ID" value="ODV90176.1"/>
    <property type="molecule type" value="Genomic_DNA"/>
</dbReference>
<evidence type="ECO:0000256" key="3">
    <source>
        <dbReference type="ARBA" id="ARBA00008135"/>
    </source>
</evidence>
<dbReference type="InterPro" id="IPR036639">
    <property type="entry name" value="Cyt_c_oxidase_su4_sf"/>
</dbReference>
<feature type="transmembrane region" description="Helical" evidence="12">
    <location>
        <begin position="103"/>
        <end position="125"/>
    </location>
</feature>
<evidence type="ECO:0000313" key="13">
    <source>
        <dbReference type="EMBL" id="ODV90176.1"/>
    </source>
</evidence>
<dbReference type="PANTHER" id="PTHR10707:SF10">
    <property type="entry name" value="CYTOCHROME C OXIDASE SUBUNIT 4"/>
    <property type="match status" value="1"/>
</dbReference>
<protein>
    <submittedName>
        <fullName evidence="13">Uncharacterized protein</fullName>
    </submittedName>
</protein>
<evidence type="ECO:0000256" key="9">
    <source>
        <dbReference type="ARBA" id="ARBA00023128"/>
    </source>
</evidence>
<keyword evidence="7 12" id="KW-1133">Transmembrane helix</keyword>
<dbReference type="Gene3D" id="1.10.442.10">
    <property type="entry name" value="Cytochrome c oxidase subunit IV"/>
    <property type="match status" value="1"/>
</dbReference>